<dbReference type="EMBL" id="CP151507">
    <property type="protein sequence ID" value="WZN63197.1"/>
    <property type="molecule type" value="Genomic_DNA"/>
</dbReference>
<keyword evidence="2" id="KW-0732">Signal</keyword>
<sequence>MASARGVGAVRALLVLALACAAALGSGVEARRDGSRLFQVGVRGRTLAELEDLGGVELKQEQMRIELQDGLKTMRKERKAIAGSGKKIEKVADEAEEISDKWRDIQVALLELYNVEPQTTPDDDDFYKTKVEEIRTHLASIYETAIEAASKAGESVSLANDAADAFVDSEIKTEEGDLGAVAEMEDVEQDVAEVAQKAAEEGEEVAGEANDIAESAETAGEQLDDFIAEVEGGDEDKIKESLETLQQTVEDETEMAEQLEDDASLIASEAEQAALRAETEKQNIIQEADNLGLDLETN</sequence>
<feature type="chain" id="PRO_5043802861" evidence="2">
    <location>
        <begin position="31"/>
        <end position="298"/>
    </location>
</feature>
<feature type="coiled-coil region" evidence="1">
    <location>
        <begin position="235"/>
        <end position="287"/>
    </location>
</feature>
<feature type="signal peptide" evidence="2">
    <location>
        <begin position="1"/>
        <end position="30"/>
    </location>
</feature>
<keyword evidence="1" id="KW-0175">Coiled coil</keyword>
<reference evidence="3 4" key="1">
    <citation type="submission" date="2024-03" db="EMBL/GenBank/DDBJ databases">
        <title>Complete genome sequence of the green alga Chloropicon roscoffensis RCC1871.</title>
        <authorList>
            <person name="Lemieux C."/>
            <person name="Pombert J.-F."/>
            <person name="Otis C."/>
            <person name="Turmel M."/>
        </authorList>
    </citation>
    <scope>NUCLEOTIDE SEQUENCE [LARGE SCALE GENOMIC DNA]</scope>
    <source>
        <strain evidence="3 4">RCC1871</strain>
    </source>
</reference>
<evidence type="ECO:0000313" key="4">
    <source>
        <dbReference type="Proteomes" id="UP001472866"/>
    </source>
</evidence>
<evidence type="ECO:0000313" key="3">
    <source>
        <dbReference type="EMBL" id="WZN63197.1"/>
    </source>
</evidence>
<evidence type="ECO:0000256" key="2">
    <source>
        <dbReference type="SAM" id="SignalP"/>
    </source>
</evidence>
<organism evidence="3 4">
    <name type="scientific">Chloropicon roscoffensis</name>
    <dbReference type="NCBI Taxonomy" id="1461544"/>
    <lineage>
        <taxon>Eukaryota</taxon>
        <taxon>Viridiplantae</taxon>
        <taxon>Chlorophyta</taxon>
        <taxon>Chloropicophyceae</taxon>
        <taxon>Chloropicales</taxon>
        <taxon>Chloropicaceae</taxon>
        <taxon>Chloropicon</taxon>
    </lineage>
</organism>
<dbReference type="AlphaFoldDB" id="A0AAX4PB14"/>
<dbReference type="Proteomes" id="UP001472866">
    <property type="component" value="Chromosome 07"/>
</dbReference>
<protein>
    <submittedName>
        <fullName evidence="3">Uncharacterized protein</fullName>
    </submittedName>
</protein>
<keyword evidence="4" id="KW-1185">Reference proteome</keyword>
<accession>A0AAX4PB14</accession>
<evidence type="ECO:0000256" key="1">
    <source>
        <dbReference type="SAM" id="Coils"/>
    </source>
</evidence>
<proteinExistence type="predicted"/>
<name>A0AAX4PB14_9CHLO</name>
<gene>
    <name evidence="3" type="ORF">HKI87_07g47420</name>
</gene>